<accession>A0ABD2KB62</accession>
<comment type="caution">
    <text evidence="3">The sequence shown here is derived from an EMBL/GenBank/DDBJ whole genome shotgun (WGS) entry which is preliminary data.</text>
</comment>
<feature type="transmembrane region" description="Helical" evidence="2">
    <location>
        <begin position="125"/>
        <end position="147"/>
    </location>
</feature>
<evidence type="ECO:0000256" key="1">
    <source>
        <dbReference type="SAM" id="MobiDB-lite"/>
    </source>
</evidence>
<feature type="compositionally biased region" description="Low complexity" evidence="1">
    <location>
        <begin position="43"/>
        <end position="59"/>
    </location>
</feature>
<keyword evidence="2" id="KW-0472">Membrane</keyword>
<reference evidence="3 4" key="1">
    <citation type="submission" date="2024-10" db="EMBL/GenBank/DDBJ databases">
        <authorList>
            <person name="Kim D."/>
        </authorList>
    </citation>
    <scope>NUCLEOTIDE SEQUENCE [LARGE SCALE GENOMIC DNA]</scope>
    <source>
        <strain evidence="3">Taebaek</strain>
    </source>
</reference>
<keyword evidence="2" id="KW-0812">Transmembrane</keyword>
<sequence>MCFSTPIFSRQRQQQFQQDFATSFWSRLLCLMVPPLSTMPCRPSSSSIAPSSSSPSSHPQNHSDANVLKVINIMLMRMMMMISISISTTTKFSNSSTTSTSIGTATTMMNRCRTRRRMMARPKGGGGGAVATLIVLLTLSSIVLPIAQCATFFYGATEESDQDNNNVMNDENGQFDGARALALAESAAVQASNKMSNNHNDDDYEEEEEEARLSKQELHAVFNFCEILPQLQQQGFIPENKHARDICKKLVDMLKPMFRKRAAQSAHATSVPMPSRPRRHVAMATLFLQQRKR</sequence>
<evidence type="ECO:0000313" key="3">
    <source>
        <dbReference type="EMBL" id="KAL3100126.1"/>
    </source>
</evidence>
<keyword evidence="4" id="KW-1185">Reference proteome</keyword>
<feature type="region of interest" description="Disordered" evidence="1">
    <location>
        <begin position="189"/>
        <end position="212"/>
    </location>
</feature>
<dbReference type="AlphaFoldDB" id="A0ABD2KB62"/>
<protein>
    <submittedName>
        <fullName evidence="3">Uncharacterized protein</fullName>
    </submittedName>
</protein>
<dbReference type="Proteomes" id="UP001620645">
    <property type="component" value="Unassembled WGS sequence"/>
</dbReference>
<keyword evidence="2" id="KW-1133">Transmembrane helix</keyword>
<proteinExistence type="predicted"/>
<gene>
    <name evidence="3" type="ORF">niasHS_000737</name>
</gene>
<evidence type="ECO:0000313" key="4">
    <source>
        <dbReference type="Proteomes" id="UP001620645"/>
    </source>
</evidence>
<evidence type="ECO:0000256" key="2">
    <source>
        <dbReference type="SAM" id="Phobius"/>
    </source>
</evidence>
<feature type="region of interest" description="Disordered" evidence="1">
    <location>
        <begin position="42"/>
        <end position="63"/>
    </location>
</feature>
<name>A0ABD2KB62_HETSC</name>
<dbReference type="EMBL" id="JBICCN010000036">
    <property type="protein sequence ID" value="KAL3100126.1"/>
    <property type="molecule type" value="Genomic_DNA"/>
</dbReference>
<organism evidence="3 4">
    <name type="scientific">Heterodera schachtii</name>
    <name type="common">Sugarbeet cyst nematode worm</name>
    <name type="synonym">Tylenchus schachtii</name>
    <dbReference type="NCBI Taxonomy" id="97005"/>
    <lineage>
        <taxon>Eukaryota</taxon>
        <taxon>Metazoa</taxon>
        <taxon>Ecdysozoa</taxon>
        <taxon>Nematoda</taxon>
        <taxon>Chromadorea</taxon>
        <taxon>Rhabditida</taxon>
        <taxon>Tylenchina</taxon>
        <taxon>Tylenchomorpha</taxon>
        <taxon>Tylenchoidea</taxon>
        <taxon>Heteroderidae</taxon>
        <taxon>Heteroderinae</taxon>
        <taxon>Heterodera</taxon>
    </lineage>
</organism>